<proteinExistence type="predicted"/>
<organism evidence="1 2">
    <name type="scientific">Astyanax mexicanus</name>
    <name type="common">Blind cave fish</name>
    <name type="synonym">Astyanax fasciatus mexicanus</name>
    <dbReference type="NCBI Taxonomy" id="7994"/>
    <lineage>
        <taxon>Eukaryota</taxon>
        <taxon>Metazoa</taxon>
        <taxon>Chordata</taxon>
        <taxon>Craniata</taxon>
        <taxon>Vertebrata</taxon>
        <taxon>Euteleostomi</taxon>
        <taxon>Actinopterygii</taxon>
        <taxon>Neopterygii</taxon>
        <taxon>Teleostei</taxon>
        <taxon>Ostariophysi</taxon>
        <taxon>Characiformes</taxon>
        <taxon>Characoidei</taxon>
        <taxon>Acestrorhamphidae</taxon>
        <taxon>Acestrorhamphinae</taxon>
        <taxon>Astyanax</taxon>
    </lineage>
</organism>
<protein>
    <submittedName>
        <fullName evidence="1">Uncharacterized protein</fullName>
    </submittedName>
</protein>
<dbReference type="Proteomes" id="UP000694621">
    <property type="component" value="Unplaced"/>
</dbReference>
<reference evidence="1" key="1">
    <citation type="submission" date="2025-08" db="UniProtKB">
        <authorList>
            <consortium name="Ensembl"/>
        </authorList>
    </citation>
    <scope>IDENTIFICATION</scope>
</reference>
<evidence type="ECO:0000313" key="1">
    <source>
        <dbReference type="Ensembl" id="ENSAMXP00005053395.1"/>
    </source>
</evidence>
<accession>A0A8B9LJL3</accession>
<dbReference type="AlphaFoldDB" id="A0A8B9LJL3"/>
<evidence type="ECO:0000313" key="2">
    <source>
        <dbReference type="Proteomes" id="UP000694621"/>
    </source>
</evidence>
<sequence length="52" mass="5901">LHPKSISHRSSPLTNNVSKVYESCLPAPMFSRNDVSIWSILKKCIGMGFLYF</sequence>
<name>A0A8B9LJL3_ASTMX</name>
<dbReference type="Ensembl" id="ENSAMXT00005057742.1">
    <property type="protein sequence ID" value="ENSAMXP00005053395.1"/>
    <property type="gene ID" value="ENSAMXG00005023929.1"/>
</dbReference>